<sequence length="51" mass="5858">MATILRHFAKSSLNRLFMLRSALEAYKEELRFCGAPLLSAVTDLLEEIERC</sequence>
<keyword evidence="2" id="KW-1185">Reference proteome</keyword>
<dbReference type="RefSeq" id="WP_171047480.1">
    <property type="nucleotide sequence ID" value="NZ_SWAD01000185.1"/>
</dbReference>
<name>A0A5S4EH60_9PROT</name>
<dbReference type="AlphaFoldDB" id="A0A5S4EH60"/>
<organism evidence="1 2">
    <name type="scientific">Candidatus Accumulibacter phosphatis</name>
    <dbReference type="NCBI Taxonomy" id="327160"/>
    <lineage>
        <taxon>Bacteria</taxon>
        <taxon>Pseudomonadati</taxon>
        <taxon>Pseudomonadota</taxon>
        <taxon>Betaproteobacteria</taxon>
        <taxon>Candidatus Accumulibacter</taxon>
    </lineage>
</organism>
<dbReference type="EMBL" id="SWAD01000185">
    <property type="protein sequence ID" value="TMQ74569.1"/>
    <property type="molecule type" value="Genomic_DNA"/>
</dbReference>
<proteinExistence type="predicted"/>
<reference evidence="1 2" key="1">
    <citation type="submission" date="2019-04" db="EMBL/GenBank/DDBJ databases">
        <title>A novel phosphate-accumulating bacterium identified in bioreactor for phosphate removal from wastewater.</title>
        <authorList>
            <person name="Kotlyarov R.Y."/>
            <person name="Beletsky A.V."/>
            <person name="Kallistova A.Y."/>
            <person name="Dorofeev A.G."/>
            <person name="Nikolaev Y.Y."/>
            <person name="Pimenov N.V."/>
            <person name="Ravin N.V."/>
            <person name="Mardanov A.V."/>
        </authorList>
    </citation>
    <scope>NUCLEOTIDE SEQUENCE [LARGE SCALE GENOMIC DNA]</scope>
    <source>
        <strain evidence="1 2">Bin19</strain>
    </source>
</reference>
<gene>
    <name evidence="1" type="ORF">ACCUM_4296</name>
</gene>
<comment type="caution">
    <text evidence="1">The sequence shown here is derived from an EMBL/GenBank/DDBJ whole genome shotgun (WGS) entry which is preliminary data.</text>
</comment>
<evidence type="ECO:0000313" key="1">
    <source>
        <dbReference type="EMBL" id="TMQ74569.1"/>
    </source>
</evidence>
<protein>
    <submittedName>
        <fullName evidence="1">Uncharacterized protein</fullName>
    </submittedName>
</protein>
<accession>A0A5S4EH60</accession>
<dbReference type="Proteomes" id="UP000306324">
    <property type="component" value="Unassembled WGS sequence"/>
</dbReference>
<evidence type="ECO:0000313" key="2">
    <source>
        <dbReference type="Proteomes" id="UP000306324"/>
    </source>
</evidence>